<evidence type="ECO:0000313" key="2">
    <source>
        <dbReference type="Proteomes" id="UP000581206"/>
    </source>
</evidence>
<reference evidence="1 2" key="1">
    <citation type="submission" date="2020-04" db="EMBL/GenBank/DDBJ databases">
        <title>MicrobeNet Type strains.</title>
        <authorList>
            <person name="Nicholson A.C."/>
        </authorList>
    </citation>
    <scope>NUCLEOTIDE SEQUENCE [LARGE SCALE GENOMIC DNA]</scope>
    <source>
        <strain evidence="1 2">ATCC BAA-788</strain>
    </source>
</reference>
<protein>
    <submittedName>
        <fullName evidence="1">Uncharacterized protein</fullName>
    </submittedName>
</protein>
<gene>
    <name evidence="1" type="ORF">HGA03_01785</name>
</gene>
<evidence type="ECO:0000313" key="1">
    <source>
        <dbReference type="EMBL" id="NKY21392.1"/>
    </source>
</evidence>
<accession>A0A7X6KSF5</accession>
<name>A0A7X6KSF5_9CELL</name>
<organism evidence="1 2">
    <name type="scientific">Cellulomonas denverensis</name>
    <dbReference type="NCBI Taxonomy" id="264297"/>
    <lineage>
        <taxon>Bacteria</taxon>
        <taxon>Bacillati</taxon>
        <taxon>Actinomycetota</taxon>
        <taxon>Actinomycetes</taxon>
        <taxon>Micrococcales</taxon>
        <taxon>Cellulomonadaceae</taxon>
        <taxon>Cellulomonas</taxon>
    </lineage>
</organism>
<keyword evidence="2" id="KW-1185">Reference proteome</keyword>
<proteinExistence type="predicted"/>
<dbReference type="EMBL" id="JAAXOX010000001">
    <property type="protein sequence ID" value="NKY21392.1"/>
    <property type="molecule type" value="Genomic_DNA"/>
</dbReference>
<sequence>MRSEPCPRCDAATVVVACHDGRTRRFTAVELTDPDVPEHERWYFHGSRGVIHGGLIAAPPRQPYVVLHACDRTRIGSGQGAPGKAGYIGVDTEIARREDLPTTDDQPLSIPGRVYSYRFPSHWAHIVAGLDGRGLCGDRVLDPDEMTPRERARIAGMRVCPRCRARNARDEAAVRS</sequence>
<dbReference type="RefSeq" id="WP_168628491.1">
    <property type="nucleotide sequence ID" value="NZ_BONL01000030.1"/>
</dbReference>
<comment type="caution">
    <text evidence="1">The sequence shown here is derived from an EMBL/GenBank/DDBJ whole genome shotgun (WGS) entry which is preliminary data.</text>
</comment>
<dbReference type="AlphaFoldDB" id="A0A7X6KSF5"/>
<dbReference type="Proteomes" id="UP000581206">
    <property type="component" value="Unassembled WGS sequence"/>
</dbReference>